<comment type="caution">
    <text evidence="3">The sequence shown here is derived from an EMBL/GenBank/DDBJ whole genome shotgun (WGS) entry which is preliminary data.</text>
</comment>
<dbReference type="InterPro" id="IPR000587">
    <property type="entry name" value="Creatinase_N"/>
</dbReference>
<dbReference type="InterPro" id="IPR000994">
    <property type="entry name" value="Pept_M24"/>
</dbReference>
<dbReference type="GO" id="GO:0016787">
    <property type="term" value="F:hydrolase activity"/>
    <property type="evidence" value="ECO:0007669"/>
    <property type="project" value="UniProtKB-KW"/>
</dbReference>
<dbReference type="SUPFAM" id="SSF55920">
    <property type="entry name" value="Creatinase/aminopeptidase"/>
    <property type="match status" value="1"/>
</dbReference>
<dbReference type="Proteomes" id="UP000316714">
    <property type="component" value="Unassembled WGS sequence"/>
</dbReference>
<evidence type="ECO:0000313" key="3">
    <source>
        <dbReference type="EMBL" id="TWT35409.1"/>
    </source>
</evidence>
<reference evidence="3 4" key="1">
    <citation type="submission" date="2019-02" db="EMBL/GenBank/DDBJ databases">
        <title>Deep-cultivation of Planctomycetes and their phenomic and genomic characterization uncovers novel biology.</title>
        <authorList>
            <person name="Wiegand S."/>
            <person name="Jogler M."/>
            <person name="Boedeker C."/>
            <person name="Pinto D."/>
            <person name="Vollmers J."/>
            <person name="Rivas-Marin E."/>
            <person name="Kohn T."/>
            <person name="Peeters S.H."/>
            <person name="Heuer A."/>
            <person name="Rast P."/>
            <person name="Oberbeckmann S."/>
            <person name="Bunk B."/>
            <person name="Jeske O."/>
            <person name="Meyerdierks A."/>
            <person name="Storesund J.E."/>
            <person name="Kallscheuer N."/>
            <person name="Luecker S."/>
            <person name="Lage O.M."/>
            <person name="Pohl T."/>
            <person name="Merkel B.J."/>
            <person name="Hornburger P."/>
            <person name="Mueller R.-W."/>
            <person name="Bruemmer F."/>
            <person name="Labrenz M."/>
            <person name="Spormann A.M."/>
            <person name="Op Den Camp H."/>
            <person name="Overmann J."/>
            <person name="Amann R."/>
            <person name="Jetten M.S.M."/>
            <person name="Mascher T."/>
            <person name="Medema M.H."/>
            <person name="Devos D.P."/>
            <person name="Kaster A.-K."/>
            <person name="Ovreas L."/>
            <person name="Rohde M."/>
            <person name="Galperin M.Y."/>
            <person name="Jogler C."/>
        </authorList>
    </citation>
    <scope>NUCLEOTIDE SEQUENCE [LARGE SCALE GENOMIC DNA]</scope>
    <source>
        <strain evidence="3 4">KOR34</strain>
    </source>
</reference>
<dbReference type="InterPro" id="IPR050659">
    <property type="entry name" value="Peptidase_M24B"/>
</dbReference>
<evidence type="ECO:0000259" key="2">
    <source>
        <dbReference type="Pfam" id="PF01321"/>
    </source>
</evidence>
<keyword evidence="4" id="KW-1185">Reference proteome</keyword>
<dbReference type="RefSeq" id="WP_228714464.1">
    <property type="nucleotide sequence ID" value="NZ_SIHJ01000001.1"/>
</dbReference>
<dbReference type="Pfam" id="PF01321">
    <property type="entry name" value="Creatinase_N"/>
    <property type="match status" value="1"/>
</dbReference>
<dbReference type="CDD" id="cd01066">
    <property type="entry name" value="APP_MetAP"/>
    <property type="match status" value="1"/>
</dbReference>
<dbReference type="InterPro" id="IPR029149">
    <property type="entry name" value="Creatin/AminoP/Spt16_N"/>
</dbReference>
<dbReference type="PANTHER" id="PTHR46112:SF2">
    <property type="entry name" value="XAA-PRO AMINOPEPTIDASE P-RELATED"/>
    <property type="match status" value="1"/>
</dbReference>
<dbReference type="AlphaFoldDB" id="A0A5C5VC34"/>
<dbReference type="Gene3D" id="3.90.230.10">
    <property type="entry name" value="Creatinase/methionine aminopeptidase superfamily"/>
    <property type="match status" value="1"/>
</dbReference>
<name>A0A5C5VC34_9BACT</name>
<dbReference type="SUPFAM" id="SSF53092">
    <property type="entry name" value="Creatinase/prolidase N-terminal domain"/>
    <property type="match status" value="1"/>
</dbReference>
<sequence>MSNPWDVDLNACRGRQQRLLAEMNRLGVGLVVLSRSKSVQWLTGGYVGPLFPVLAAIDAQGRTVLVLPSRKVKISAAADEVHGYEEKLLSTMRDAPDQIVASVATLFDHLAPPTGRVACEFSAASHHLTRSWSDDWLDFDSVVFALRRQKDPDELRMLARANEANEAMYRAARQIVKPGVNELEVYRELHSVAVETLGEPLTYFGQDFQACSRGGPPRDRKCEAGELYILDLGVGFRGYYSDNARTLAVGGDPSPQQQKAWDLIGEVFALVESTVAPGASCKALFEQVNHLLADAAPWLFNHHLGHGVGLAPHEGPHLNPNWDDTFKPGDFFTAEPGLYHEELRAGMRLEQNYLVTETGVQLLTDWPLGMV</sequence>
<dbReference type="InterPro" id="IPR036005">
    <property type="entry name" value="Creatinase/aminopeptidase-like"/>
</dbReference>
<evidence type="ECO:0000313" key="4">
    <source>
        <dbReference type="Proteomes" id="UP000316714"/>
    </source>
</evidence>
<dbReference type="PANTHER" id="PTHR46112">
    <property type="entry name" value="AMINOPEPTIDASE"/>
    <property type="match status" value="1"/>
</dbReference>
<evidence type="ECO:0000259" key="1">
    <source>
        <dbReference type="Pfam" id="PF00557"/>
    </source>
</evidence>
<feature type="domain" description="Creatinase N-terminal" evidence="2">
    <location>
        <begin position="15"/>
        <end position="133"/>
    </location>
</feature>
<protein>
    <submittedName>
        <fullName evidence="3">Putative peptidase</fullName>
        <ecNumber evidence="3">3.4.-.-</ecNumber>
    </submittedName>
</protein>
<dbReference type="Pfam" id="PF00557">
    <property type="entry name" value="Peptidase_M24"/>
    <property type="match status" value="1"/>
</dbReference>
<keyword evidence="3" id="KW-0378">Hydrolase</keyword>
<dbReference type="EC" id="3.4.-.-" evidence="3"/>
<organism evidence="3 4">
    <name type="scientific">Posidoniimonas corsicana</name>
    <dbReference type="NCBI Taxonomy" id="1938618"/>
    <lineage>
        <taxon>Bacteria</taxon>
        <taxon>Pseudomonadati</taxon>
        <taxon>Planctomycetota</taxon>
        <taxon>Planctomycetia</taxon>
        <taxon>Pirellulales</taxon>
        <taxon>Lacipirellulaceae</taxon>
        <taxon>Posidoniimonas</taxon>
    </lineage>
</organism>
<proteinExistence type="predicted"/>
<dbReference type="EMBL" id="SIHJ01000001">
    <property type="protein sequence ID" value="TWT35409.1"/>
    <property type="molecule type" value="Genomic_DNA"/>
</dbReference>
<gene>
    <name evidence="3" type="ORF">KOR34_03000</name>
</gene>
<dbReference type="Gene3D" id="3.40.350.10">
    <property type="entry name" value="Creatinase/prolidase N-terminal domain"/>
    <property type="match status" value="1"/>
</dbReference>
<feature type="domain" description="Peptidase M24" evidence="1">
    <location>
        <begin position="158"/>
        <end position="357"/>
    </location>
</feature>
<accession>A0A5C5VC34</accession>